<sequence>MAIGSGIFLIVVGAILTFALNTSVDAVNLGAVGWICMIAGVAAIVISLIVNAQRANTTHREIRDEHAVRDDHHVEHPAPEQ</sequence>
<dbReference type="AlphaFoldDB" id="A0AA96J7G4"/>
<keyword evidence="6" id="KW-1185">Reference proteome</keyword>
<keyword evidence="2" id="KW-0812">Transmembrane</keyword>
<feature type="domain" description="DUF6458" evidence="3">
    <location>
        <begin position="1"/>
        <end position="59"/>
    </location>
</feature>
<evidence type="ECO:0000256" key="1">
    <source>
        <dbReference type="SAM" id="MobiDB-lite"/>
    </source>
</evidence>
<proteinExistence type="predicted"/>
<feature type="region of interest" description="Disordered" evidence="1">
    <location>
        <begin position="61"/>
        <end position="81"/>
    </location>
</feature>
<evidence type="ECO:0000256" key="2">
    <source>
        <dbReference type="SAM" id="Phobius"/>
    </source>
</evidence>
<evidence type="ECO:0000313" key="4">
    <source>
        <dbReference type="EMBL" id="WNM24330.1"/>
    </source>
</evidence>
<keyword evidence="2" id="KW-1133">Transmembrane helix</keyword>
<evidence type="ECO:0000313" key="5">
    <source>
        <dbReference type="EMBL" id="WNM27152.1"/>
    </source>
</evidence>
<gene>
    <name evidence="4" type="ORF">RN606_13345</name>
    <name evidence="5" type="ORF">RN607_13250</name>
</gene>
<protein>
    <submittedName>
        <fullName evidence="4">DUF6458 family protein</fullName>
    </submittedName>
</protein>
<dbReference type="EMBL" id="CP134880">
    <property type="protein sequence ID" value="WNM27152.1"/>
    <property type="molecule type" value="Genomic_DNA"/>
</dbReference>
<accession>A0AA96J7G4</accession>
<dbReference type="Pfam" id="PF20059">
    <property type="entry name" value="DUF6458"/>
    <property type="match status" value="1"/>
</dbReference>
<dbReference type="RefSeq" id="WP_313497937.1">
    <property type="nucleotide sequence ID" value="NZ_CP134879.1"/>
</dbReference>
<dbReference type="InterPro" id="IPR045597">
    <property type="entry name" value="DUF6458"/>
</dbReference>
<name>A0AA96J7G4_9MICO</name>
<organism evidence="4 6">
    <name type="scientific">Demequina capsici</name>
    <dbReference type="NCBI Taxonomy" id="3075620"/>
    <lineage>
        <taxon>Bacteria</taxon>
        <taxon>Bacillati</taxon>
        <taxon>Actinomycetota</taxon>
        <taxon>Actinomycetes</taxon>
        <taxon>Micrococcales</taxon>
        <taxon>Demequinaceae</taxon>
        <taxon>Demequina</taxon>
    </lineage>
</organism>
<feature type="transmembrane region" description="Helical" evidence="2">
    <location>
        <begin position="29"/>
        <end position="50"/>
    </location>
</feature>
<dbReference type="KEGG" id="dcp:RN607_13250"/>
<keyword evidence="2" id="KW-0472">Membrane</keyword>
<accession>A0AA96FCT9</accession>
<evidence type="ECO:0000259" key="3">
    <source>
        <dbReference type="Pfam" id="PF20059"/>
    </source>
</evidence>
<evidence type="ECO:0000313" key="6">
    <source>
        <dbReference type="Proteomes" id="UP001304125"/>
    </source>
</evidence>
<dbReference type="EMBL" id="CP134879">
    <property type="protein sequence ID" value="WNM24330.1"/>
    <property type="molecule type" value="Genomic_DNA"/>
</dbReference>
<dbReference type="Proteomes" id="UP001303408">
    <property type="component" value="Chromosome"/>
</dbReference>
<dbReference type="Proteomes" id="UP001304125">
    <property type="component" value="Chromosome"/>
</dbReference>
<reference evidence="4 6" key="1">
    <citation type="submission" date="2023-09" db="EMBL/GenBank/DDBJ databases">
        <title>Demequina sp. a novel bacteria isolated from Capsicum annuum.</title>
        <authorList>
            <person name="Humaira Z."/>
            <person name="Lee J."/>
            <person name="Cho D."/>
        </authorList>
    </citation>
    <scope>NUCLEOTIDE SEQUENCE [LARGE SCALE GENOMIC DNA]</scope>
    <source>
        <strain evidence="4 6">OYTSA14</strain>
        <strain evidence="5">PMTSA13</strain>
    </source>
</reference>